<dbReference type="Proteomes" id="UP001501523">
    <property type="component" value="Unassembled WGS sequence"/>
</dbReference>
<dbReference type="InterPro" id="IPR011010">
    <property type="entry name" value="DNA_brk_join_enz"/>
</dbReference>
<protein>
    <recommendedName>
        <fullName evidence="2">Tyr recombinase domain-containing protein</fullName>
    </recommendedName>
</protein>
<keyword evidence="1" id="KW-0233">DNA recombination</keyword>
<comment type="caution">
    <text evidence="3">The sequence shown here is derived from an EMBL/GenBank/DDBJ whole genome shotgun (WGS) entry which is preliminary data.</text>
</comment>
<dbReference type="EMBL" id="BAAAEU010000001">
    <property type="protein sequence ID" value="GAA0704591.1"/>
    <property type="molecule type" value="Genomic_DNA"/>
</dbReference>
<dbReference type="SUPFAM" id="SSF56349">
    <property type="entry name" value="DNA breaking-rejoining enzymes"/>
    <property type="match status" value="1"/>
</dbReference>
<organism evidence="3 4">
    <name type="scientific">Dokdonella soli</name>
    <dbReference type="NCBI Taxonomy" id="529810"/>
    <lineage>
        <taxon>Bacteria</taxon>
        <taxon>Pseudomonadati</taxon>
        <taxon>Pseudomonadota</taxon>
        <taxon>Gammaproteobacteria</taxon>
        <taxon>Lysobacterales</taxon>
        <taxon>Rhodanobacteraceae</taxon>
        <taxon>Dokdonella</taxon>
    </lineage>
</organism>
<reference evidence="4" key="1">
    <citation type="journal article" date="2019" name="Int. J. Syst. Evol. Microbiol.">
        <title>The Global Catalogue of Microorganisms (GCM) 10K type strain sequencing project: providing services to taxonomists for standard genome sequencing and annotation.</title>
        <authorList>
            <consortium name="The Broad Institute Genomics Platform"/>
            <consortium name="The Broad Institute Genome Sequencing Center for Infectious Disease"/>
            <person name="Wu L."/>
            <person name="Ma J."/>
        </authorList>
    </citation>
    <scope>NUCLEOTIDE SEQUENCE [LARGE SCALE GENOMIC DNA]</scope>
    <source>
        <strain evidence="4">JCM 15421</strain>
    </source>
</reference>
<name>A0ABP3THQ5_9GAMM</name>
<gene>
    <name evidence="3" type="ORF">GCM10009105_01530</name>
</gene>
<proteinExistence type="predicted"/>
<dbReference type="PROSITE" id="PS51898">
    <property type="entry name" value="TYR_RECOMBINASE"/>
    <property type="match status" value="1"/>
</dbReference>
<keyword evidence="4" id="KW-1185">Reference proteome</keyword>
<dbReference type="InterPro" id="IPR002104">
    <property type="entry name" value="Integrase_catalytic"/>
</dbReference>
<evidence type="ECO:0000313" key="4">
    <source>
        <dbReference type="Proteomes" id="UP001501523"/>
    </source>
</evidence>
<dbReference type="InterPro" id="IPR013762">
    <property type="entry name" value="Integrase-like_cat_sf"/>
</dbReference>
<evidence type="ECO:0000259" key="2">
    <source>
        <dbReference type="PROSITE" id="PS51898"/>
    </source>
</evidence>
<dbReference type="Pfam" id="PF00589">
    <property type="entry name" value="Phage_integrase"/>
    <property type="match status" value="1"/>
</dbReference>
<accession>A0ABP3THQ5</accession>
<feature type="domain" description="Tyr recombinase" evidence="2">
    <location>
        <begin position="29"/>
        <end position="212"/>
    </location>
</feature>
<dbReference type="Gene3D" id="1.10.443.10">
    <property type="entry name" value="Intergrase catalytic core"/>
    <property type="match status" value="1"/>
</dbReference>
<sequence length="236" mass="26291">MGEQLIVPRNANPWHGFRLKKKGAKSTTVKKRGYTDAELVALFGERPAYHALADLMLLGLYTGARLDELCNIRRQDVREAQEGYLLRIEKSKTEAGVRTIAVCHSLPASVIQRRLDMQRDAAGSLFEELKPGGYDGKLSWAVSKAFGRWRTKRGLIGETDFHSFRRTVITLLENRRVTPSHLASFVGHEGGNLAHDVYSDGPWDATVLAVAKGIHYSEVVEMALSVFASVESNRPE</sequence>
<dbReference type="RefSeq" id="WP_343786139.1">
    <property type="nucleotide sequence ID" value="NZ_BAAAEU010000001.1"/>
</dbReference>
<evidence type="ECO:0000313" key="3">
    <source>
        <dbReference type="EMBL" id="GAA0704591.1"/>
    </source>
</evidence>
<evidence type="ECO:0000256" key="1">
    <source>
        <dbReference type="ARBA" id="ARBA00023172"/>
    </source>
</evidence>